<evidence type="ECO:0000256" key="1">
    <source>
        <dbReference type="SAM" id="MobiDB-lite"/>
    </source>
</evidence>
<keyword evidence="4" id="KW-1185">Reference proteome</keyword>
<evidence type="ECO:0000313" key="4">
    <source>
        <dbReference type="Proteomes" id="UP000076727"/>
    </source>
</evidence>
<evidence type="ECO:0000313" key="3">
    <source>
        <dbReference type="EMBL" id="KZT73799.1"/>
    </source>
</evidence>
<feature type="region of interest" description="Disordered" evidence="1">
    <location>
        <begin position="180"/>
        <end position="204"/>
    </location>
</feature>
<dbReference type="Proteomes" id="UP000076727">
    <property type="component" value="Unassembled WGS sequence"/>
</dbReference>
<name>A0A165TQP2_9APHY</name>
<keyword evidence="2" id="KW-1133">Transmembrane helix</keyword>
<sequence length="230" mass="25224">MSLTGESDSTRFTFLATLFLLLFVSAAIVLRSFIIRRRFRRRIEEAIAAGVYIPPPFGSPPGLRRALERPTLWDVFLMPASKDRWSETLPLAAKVAAPKPSLSTDSTPSLHESSADASVSRLALLRRPFARRRATSPSLTPSPDPSNPQPTESPAEDALTRAEEVQVAVMIMMPNPHRPAYGRSSPLASLKGKERSVSGEWDEEEEGIPDVVLGLTRVPRRVVMGGSPEL</sequence>
<organism evidence="3 4">
    <name type="scientific">Daedalea quercina L-15889</name>
    <dbReference type="NCBI Taxonomy" id="1314783"/>
    <lineage>
        <taxon>Eukaryota</taxon>
        <taxon>Fungi</taxon>
        <taxon>Dikarya</taxon>
        <taxon>Basidiomycota</taxon>
        <taxon>Agaricomycotina</taxon>
        <taxon>Agaricomycetes</taxon>
        <taxon>Polyporales</taxon>
        <taxon>Fomitopsis</taxon>
    </lineage>
</organism>
<feature type="transmembrane region" description="Helical" evidence="2">
    <location>
        <begin position="12"/>
        <end position="34"/>
    </location>
</feature>
<evidence type="ECO:0000256" key="2">
    <source>
        <dbReference type="SAM" id="Phobius"/>
    </source>
</evidence>
<feature type="region of interest" description="Disordered" evidence="1">
    <location>
        <begin position="132"/>
        <end position="159"/>
    </location>
</feature>
<keyword evidence="2" id="KW-0472">Membrane</keyword>
<reference evidence="3 4" key="1">
    <citation type="journal article" date="2016" name="Mol. Biol. Evol.">
        <title>Comparative Genomics of Early-Diverging Mushroom-Forming Fungi Provides Insights into the Origins of Lignocellulose Decay Capabilities.</title>
        <authorList>
            <person name="Nagy L.G."/>
            <person name="Riley R."/>
            <person name="Tritt A."/>
            <person name="Adam C."/>
            <person name="Daum C."/>
            <person name="Floudas D."/>
            <person name="Sun H."/>
            <person name="Yadav J.S."/>
            <person name="Pangilinan J."/>
            <person name="Larsson K.H."/>
            <person name="Matsuura K."/>
            <person name="Barry K."/>
            <person name="Labutti K."/>
            <person name="Kuo R."/>
            <person name="Ohm R.A."/>
            <person name="Bhattacharya S.S."/>
            <person name="Shirouzu T."/>
            <person name="Yoshinaga Y."/>
            <person name="Martin F.M."/>
            <person name="Grigoriev I.V."/>
            <person name="Hibbett D.S."/>
        </authorList>
    </citation>
    <scope>NUCLEOTIDE SEQUENCE [LARGE SCALE GENOMIC DNA]</scope>
    <source>
        <strain evidence="3 4">L-15889</strain>
    </source>
</reference>
<dbReference type="EMBL" id="KV429035">
    <property type="protein sequence ID" value="KZT73799.1"/>
    <property type="molecule type" value="Genomic_DNA"/>
</dbReference>
<proteinExistence type="predicted"/>
<accession>A0A165TQP2</accession>
<dbReference type="OrthoDB" id="3256943at2759"/>
<feature type="region of interest" description="Disordered" evidence="1">
    <location>
        <begin position="96"/>
        <end position="115"/>
    </location>
</feature>
<gene>
    <name evidence="3" type="ORF">DAEQUDRAFT_761764</name>
</gene>
<dbReference type="AlphaFoldDB" id="A0A165TQP2"/>
<keyword evidence="2" id="KW-0812">Transmembrane</keyword>
<protein>
    <submittedName>
        <fullName evidence="3">Uncharacterized protein</fullName>
    </submittedName>
</protein>
<feature type="compositionally biased region" description="Polar residues" evidence="1">
    <location>
        <begin position="104"/>
        <end position="115"/>
    </location>
</feature>